<dbReference type="RefSeq" id="WP_155110664.1">
    <property type="nucleotide sequence ID" value="NZ_WMIB01000001.1"/>
</dbReference>
<dbReference type="Proteomes" id="UP000434639">
    <property type="component" value="Unassembled WGS sequence"/>
</dbReference>
<protein>
    <recommendedName>
        <fullName evidence="1">YpoC-like domain-containing protein</fullName>
    </recommendedName>
</protein>
<feature type="domain" description="YpoC-like" evidence="1">
    <location>
        <begin position="62"/>
        <end position="169"/>
    </location>
</feature>
<evidence type="ECO:0000259" key="1">
    <source>
        <dbReference type="Pfam" id="PF21747"/>
    </source>
</evidence>
<dbReference type="AlphaFoldDB" id="A0A7X2S3H7"/>
<dbReference type="Pfam" id="PF21747">
    <property type="entry name" value="YpoC"/>
    <property type="match status" value="1"/>
</dbReference>
<dbReference type="OrthoDB" id="2360594at2"/>
<organism evidence="2 3">
    <name type="scientific">Metabacillus mangrovi</name>
    <dbReference type="NCBI Taxonomy" id="1491830"/>
    <lineage>
        <taxon>Bacteria</taxon>
        <taxon>Bacillati</taxon>
        <taxon>Bacillota</taxon>
        <taxon>Bacilli</taxon>
        <taxon>Bacillales</taxon>
        <taxon>Bacillaceae</taxon>
        <taxon>Metabacillus</taxon>
    </lineage>
</organism>
<gene>
    <name evidence="2" type="ORF">GKZ89_01845</name>
</gene>
<proteinExistence type="predicted"/>
<keyword evidence="3" id="KW-1185">Reference proteome</keyword>
<accession>A0A7X2S3H7</accession>
<reference evidence="2 3" key="1">
    <citation type="journal article" date="2017" name="Int. J. Syst. Evol. Microbiol.">
        <title>Bacillus mangrovi sp. nov., isolated from a sediment sample from a mangrove forest.</title>
        <authorList>
            <person name="Gupta V."/>
            <person name="Singh P.K."/>
            <person name="Korpole S."/>
            <person name="Tanuku N.R.S."/>
            <person name="Pinnaka A.K."/>
        </authorList>
    </citation>
    <scope>NUCLEOTIDE SEQUENCE [LARGE SCALE GENOMIC DNA]</scope>
    <source>
        <strain evidence="2 3">KCTC 33872</strain>
    </source>
</reference>
<dbReference type="EMBL" id="WMIB01000001">
    <property type="protein sequence ID" value="MTH52131.1"/>
    <property type="molecule type" value="Genomic_DNA"/>
</dbReference>
<dbReference type="InterPro" id="IPR048427">
    <property type="entry name" value="YpoC"/>
</dbReference>
<comment type="caution">
    <text evidence="2">The sequence shown here is derived from an EMBL/GenBank/DDBJ whole genome shotgun (WGS) entry which is preliminary data.</text>
</comment>
<evidence type="ECO:0000313" key="3">
    <source>
        <dbReference type="Proteomes" id="UP000434639"/>
    </source>
</evidence>
<name>A0A7X2S3H7_9BACI</name>
<evidence type="ECO:0000313" key="2">
    <source>
        <dbReference type="EMBL" id="MTH52131.1"/>
    </source>
</evidence>
<sequence length="171" mass="19977">MPNDVFSVPDSFQLPVLQPLNVWYTDLNKKPEEILPDFPLLFDVLQSENKFVSYSPWKHHEHTVPLLFGYCRDVSARQEDRFRQERGKASPELTGRLFCLFIACLHWAGGQPVSSLQKEPPNLGTEPLNLRERLGYIKENPLQFHSFIQLNQLVTELEKLYLKKMAMSKYK</sequence>